<sequence>MHGLIALSALYYAQTHDAQHDEFALISSQYQVIDLQAFTVKLQDVNEGSFEPYIFLATFLFIISITMHIAHSFMLVQGIKGRLAFKPVEAFPQAGPLGPLFGYTMPLLVGHAGPFQRRLDQLFELTRELDLTLEAMNAQSSCLLAIESLKTTCTACATDQSATRGRRMWLWPVSLPSFFVDLISNHHHVALVILAHYTTFTRPFEHKQRMNKGRSSKMMTAVETALDEHWKPWIAWPKKLLVEHINVDDMDL</sequence>
<keyword evidence="1" id="KW-1133">Transmembrane helix</keyword>
<dbReference type="GeneID" id="85465242"/>
<dbReference type="PANTHER" id="PTHR47784">
    <property type="entry name" value="STEROL UPTAKE CONTROL PROTEIN 2"/>
    <property type="match status" value="1"/>
</dbReference>
<evidence type="ECO:0000313" key="3">
    <source>
        <dbReference type="Proteomes" id="UP001224890"/>
    </source>
</evidence>
<evidence type="ECO:0000256" key="1">
    <source>
        <dbReference type="SAM" id="Phobius"/>
    </source>
</evidence>
<keyword evidence="3" id="KW-1185">Reference proteome</keyword>
<reference evidence="2" key="1">
    <citation type="submission" date="2021-06" db="EMBL/GenBank/DDBJ databases">
        <title>Comparative genomics, transcriptomics and evolutionary studies reveal genomic signatures of adaptation to plant cell wall in hemibiotrophic fungi.</title>
        <authorList>
            <consortium name="DOE Joint Genome Institute"/>
            <person name="Baroncelli R."/>
            <person name="Diaz J.F."/>
            <person name="Benocci T."/>
            <person name="Peng M."/>
            <person name="Battaglia E."/>
            <person name="Haridas S."/>
            <person name="Andreopoulos W."/>
            <person name="Labutti K."/>
            <person name="Pangilinan J."/>
            <person name="Floch G.L."/>
            <person name="Makela M.R."/>
            <person name="Henrissat B."/>
            <person name="Grigoriev I.V."/>
            <person name="Crouch J.A."/>
            <person name="De Vries R.P."/>
            <person name="Sukno S.A."/>
            <person name="Thon M.R."/>
        </authorList>
    </citation>
    <scope>NUCLEOTIDE SEQUENCE</scope>
    <source>
        <strain evidence="2">CBS 193.32</strain>
    </source>
</reference>
<dbReference type="InterPro" id="IPR053157">
    <property type="entry name" value="Sterol_Uptake_Regulator"/>
</dbReference>
<keyword evidence="1" id="KW-0472">Membrane</keyword>
<dbReference type="EMBL" id="JAHMHR010000052">
    <property type="protein sequence ID" value="KAK1660140.1"/>
    <property type="molecule type" value="Genomic_DNA"/>
</dbReference>
<organism evidence="2 3">
    <name type="scientific">Colletotrichum godetiae</name>
    <dbReference type="NCBI Taxonomy" id="1209918"/>
    <lineage>
        <taxon>Eukaryota</taxon>
        <taxon>Fungi</taxon>
        <taxon>Dikarya</taxon>
        <taxon>Ascomycota</taxon>
        <taxon>Pezizomycotina</taxon>
        <taxon>Sordariomycetes</taxon>
        <taxon>Hypocreomycetidae</taxon>
        <taxon>Glomerellales</taxon>
        <taxon>Glomerellaceae</taxon>
        <taxon>Colletotrichum</taxon>
        <taxon>Colletotrichum acutatum species complex</taxon>
    </lineage>
</organism>
<dbReference type="PANTHER" id="PTHR47784:SF5">
    <property type="entry name" value="STEROL UPTAKE CONTROL PROTEIN 2"/>
    <property type="match status" value="1"/>
</dbReference>
<gene>
    <name evidence="2" type="ORF">BDP55DRAFT_754426</name>
</gene>
<protein>
    <submittedName>
        <fullName evidence="2">Uncharacterized protein</fullName>
    </submittedName>
</protein>
<accession>A0AAJ0ABK0</accession>
<feature type="transmembrane region" description="Helical" evidence="1">
    <location>
        <begin position="53"/>
        <end position="76"/>
    </location>
</feature>
<dbReference type="AlphaFoldDB" id="A0AAJ0ABK0"/>
<dbReference type="RefSeq" id="XP_060424904.1">
    <property type="nucleotide sequence ID" value="XM_060580716.1"/>
</dbReference>
<dbReference type="GO" id="GO:0001228">
    <property type="term" value="F:DNA-binding transcription activator activity, RNA polymerase II-specific"/>
    <property type="evidence" value="ECO:0007669"/>
    <property type="project" value="TreeGrafter"/>
</dbReference>
<dbReference type="Proteomes" id="UP001224890">
    <property type="component" value="Unassembled WGS sequence"/>
</dbReference>
<comment type="caution">
    <text evidence="2">The sequence shown here is derived from an EMBL/GenBank/DDBJ whole genome shotgun (WGS) entry which is preliminary data.</text>
</comment>
<name>A0AAJ0ABK0_9PEZI</name>
<keyword evidence="1" id="KW-0812">Transmembrane</keyword>
<proteinExistence type="predicted"/>
<evidence type="ECO:0000313" key="2">
    <source>
        <dbReference type="EMBL" id="KAK1660140.1"/>
    </source>
</evidence>